<reference evidence="1 2" key="1">
    <citation type="submission" date="2018-05" db="EMBL/GenBank/DDBJ databases">
        <title>Genomic Encyclopedia of Type Strains, Phase IV (KMG-IV): sequencing the most valuable type-strain genomes for metagenomic binning, comparative biology and taxonomic classification.</title>
        <authorList>
            <person name="Goeker M."/>
        </authorList>
    </citation>
    <scope>NUCLEOTIDE SEQUENCE [LARGE SCALE GENOMIC DNA]</scope>
    <source>
        <strain evidence="1 2">DSM 18773</strain>
    </source>
</reference>
<evidence type="ECO:0000313" key="2">
    <source>
        <dbReference type="Proteomes" id="UP000245634"/>
    </source>
</evidence>
<evidence type="ECO:0000313" key="1">
    <source>
        <dbReference type="EMBL" id="PWK07923.1"/>
    </source>
</evidence>
<dbReference type="Proteomes" id="UP000245634">
    <property type="component" value="Unassembled WGS sequence"/>
</dbReference>
<name>A0A316D528_9BACL</name>
<accession>A0A316D528</accession>
<dbReference type="SUPFAM" id="SSF53474">
    <property type="entry name" value="alpha/beta-Hydrolases"/>
    <property type="match status" value="1"/>
</dbReference>
<comment type="caution">
    <text evidence="1">The sequence shown here is derived from an EMBL/GenBank/DDBJ whole genome shotgun (WGS) entry which is preliminary data.</text>
</comment>
<protein>
    <recommendedName>
        <fullName evidence="3">DUF2974 family protein</fullName>
    </recommendedName>
</protein>
<evidence type="ECO:0008006" key="3">
    <source>
        <dbReference type="Google" id="ProtNLM"/>
    </source>
</evidence>
<dbReference type="Gene3D" id="3.40.50.1820">
    <property type="entry name" value="alpha/beta hydrolase"/>
    <property type="match status" value="1"/>
</dbReference>
<gene>
    <name evidence="1" type="ORF">C7459_11682</name>
</gene>
<dbReference type="EMBL" id="QGGL01000016">
    <property type="protein sequence ID" value="PWK07923.1"/>
    <property type="molecule type" value="Genomic_DNA"/>
</dbReference>
<organism evidence="1 2">
    <name type="scientific">Tumebacillus permanentifrigoris</name>
    <dbReference type="NCBI Taxonomy" id="378543"/>
    <lineage>
        <taxon>Bacteria</taxon>
        <taxon>Bacillati</taxon>
        <taxon>Bacillota</taxon>
        <taxon>Bacilli</taxon>
        <taxon>Bacillales</taxon>
        <taxon>Alicyclobacillaceae</taxon>
        <taxon>Tumebacillus</taxon>
    </lineage>
</organism>
<dbReference type="InterPro" id="IPR029058">
    <property type="entry name" value="AB_hydrolase_fold"/>
</dbReference>
<keyword evidence="2" id="KW-1185">Reference proteome</keyword>
<dbReference type="RefSeq" id="WP_109690527.1">
    <property type="nucleotide sequence ID" value="NZ_QGGL01000016.1"/>
</dbReference>
<dbReference type="Pfam" id="PF26363">
    <property type="entry name" value="Phospholipase-like"/>
    <property type="match status" value="1"/>
</dbReference>
<dbReference type="OrthoDB" id="6450827at2"/>
<proteinExistence type="predicted"/>
<sequence length="269" mass="29762">MATFQEYVQLSNFVYTDNLHTIPAGQTIADMQPALSNWRSGVDLEVVGNWRMVYLMDRPASGFFGAAFRKSDEVIVAYRGTEPDNIGDWVADAAFASRLMERLNPQMDDAIDLFRAVQAEYPDHTLTITGHSLGGGLAQKAAMSFNTVATTFNGPGALHAANHEEHMKFLRGDYDHVISNYVQSGDIFVGNNRLLRHAGQVIVLNEDQLGMSVEDVKKILHFAFHPIVNFNGDCNPDGSLNEAHVVKVRLEDKPSIIRDTAESLLAHFG</sequence>
<dbReference type="AlphaFoldDB" id="A0A316D528"/>